<dbReference type="EMBL" id="JADOUA010000001">
    <property type="protein sequence ID" value="MBG6089933.1"/>
    <property type="molecule type" value="Genomic_DNA"/>
</dbReference>
<reference evidence="1" key="1">
    <citation type="submission" date="2020-11" db="EMBL/GenBank/DDBJ databases">
        <title>Sequencing the genomes of 1000 actinobacteria strains.</title>
        <authorList>
            <person name="Klenk H.-P."/>
        </authorList>
    </citation>
    <scope>NUCLEOTIDE SEQUENCE</scope>
    <source>
        <strain evidence="1">DSM 43175</strain>
    </source>
</reference>
<keyword evidence="2" id="KW-1185">Reference proteome</keyword>
<evidence type="ECO:0000313" key="2">
    <source>
        <dbReference type="Proteomes" id="UP000614047"/>
    </source>
</evidence>
<sequence length="68" mass="7430">MTTLTDNVPAPVATRIYNQVVELGLAPGDDRRRVILIVPRPGKDPRILGRSVPLASVRELEKLLDGEA</sequence>
<evidence type="ECO:0000313" key="1">
    <source>
        <dbReference type="EMBL" id="MBG6089933.1"/>
    </source>
</evidence>
<comment type="caution">
    <text evidence="1">The sequence shown here is derived from an EMBL/GenBank/DDBJ whole genome shotgun (WGS) entry which is preliminary data.</text>
</comment>
<accession>A0A931DNM4</accession>
<organism evidence="1 2">
    <name type="scientific">Actinomadura viridis</name>
    <dbReference type="NCBI Taxonomy" id="58110"/>
    <lineage>
        <taxon>Bacteria</taxon>
        <taxon>Bacillati</taxon>
        <taxon>Actinomycetota</taxon>
        <taxon>Actinomycetes</taxon>
        <taxon>Streptosporangiales</taxon>
        <taxon>Thermomonosporaceae</taxon>
        <taxon>Actinomadura</taxon>
    </lineage>
</organism>
<dbReference type="Proteomes" id="UP000614047">
    <property type="component" value="Unassembled WGS sequence"/>
</dbReference>
<proteinExistence type="predicted"/>
<dbReference type="AlphaFoldDB" id="A0A931DNM4"/>
<gene>
    <name evidence="1" type="ORF">IW256_004046</name>
</gene>
<dbReference type="RefSeq" id="WP_197012470.1">
    <property type="nucleotide sequence ID" value="NZ_BAABES010000010.1"/>
</dbReference>
<protein>
    <submittedName>
        <fullName evidence="1">Uncharacterized protein</fullName>
    </submittedName>
</protein>
<name>A0A931DNM4_9ACTN</name>